<dbReference type="KEGG" id="mnt:21387467"/>
<evidence type="ECO:0000256" key="2">
    <source>
        <dbReference type="SAM" id="SignalP"/>
    </source>
</evidence>
<accession>W9S7S3</accession>
<dbReference type="PANTHER" id="PTHR31718">
    <property type="entry name" value="PLAT DOMAIN-CONTAINING PROTEIN"/>
    <property type="match status" value="1"/>
</dbReference>
<dbReference type="InterPro" id="IPR001024">
    <property type="entry name" value="PLAT/LH2_dom"/>
</dbReference>
<dbReference type="Pfam" id="PF01477">
    <property type="entry name" value="PLAT"/>
    <property type="match status" value="1"/>
</dbReference>
<protein>
    <submittedName>
        <fullName evidence="4">Polycystic kidney disease protein 1-like 2</fullName>
    </submittedName>
</protein>
<dbReference type="PROSITE" id="PS50095">
    <property type="entry name" value="PLAT"/>
    <property type="match status" value="1"/>
</dbReference>
<evidence type="ECO:0000313" key="5">
    <source>
        <dbReference type="Proteomes" id="UP000030645"/>
    </source>
</evidence>
<evidence type="ECO:0000256" key="1">
    <source>
        <dbReference type="PROSITE-ProRule" id="PRU00152"/>
    </source>
</evidence>
<feature type="signal peptide" evidence="2">
    <location>
        <begin position="1"/>
        <end position="22"/>
    </location>
</feature>
<evidence type="ECO:0000313" key="4">
    <source>
        <dbReference type="EMBL" id="EXB93681.1"/>
    </source>
</evidence>
<keyword evidence="5" id="KW-1185">Reference proteome</keyword>
<dbReference type="STRING" id="981085.W9S7S3"/>
<name>W9S7S3_9ROSA</name>
<keyword evidence="2" id="KW-0732">Signal</keyword>
<dbReference type="InterPro" id="IPR036392">
    <property type="entry name" value="PLAT/LH2_dom_sf"/>
</dbReference>
<dbReference type="PANTHER" id="PTHR31718:SF0">
    <property type="entry name" value="PLAT DOMAIN-CONTAINING PROTEIN 2"/>
    <property type="match status" value="1"/>
</dbReference>
<sequence length="174" mass="19492">MELRRTLFFFLFVLTRSVLVISDSDDLDCVYTIYVKTGSIIRGGTNSNISATLYASDGFENRIDDVEKWGGLMGPDHNYFRRGSIDIFSGRGSCSDAPICGLKLTSDGSGPHPGWYVDYVDLTSAGPHIRCQKRRFIVDRWLSIDVPPYSLTAVLDYCSNYDGDGEDHDLRRQG</sequence>
<dbReference type="OrthoDB" id="5322100at2759"/>
<organism evidence="4 5">
    <name type="scientific">Morus notabilis</name>
    <dbReference type="NCBI Taxonomy" id="981085"/>
    <lineage>
        <taxon>Eukaryota</taxon>
        <taxon>Viridiplantae</taxon>
        <taxon>Streptophyta</taxon>
        <taxon>Embryophyta</taxon>
        <taxon>Tracheophyta</taxon>
        <taxon>Spermatophyta</taxon>
        <taxon>Magnoliopsida</taxon>
        <taxon>eudicotyledons</taxon>
        <taxon>Gunneridae</taxon>
        <taxon>Pentapetalae</taxon>
        <taxon>rosids</taxon>
        <taxon>fabids</taxon>
        <taxon>Rosales</taxon>
        <taxon>Moraceae</taxon>
        <taxon>Moreae</taxon>
        <taxon>Morus</taxon>
    </lineage>
</organism>
<dbReference type="eggNOG" id="ENOG502RZE1">
    <property type="taxonomic scope" value="Eukaryota"/>
</dbReference>
<reference evidence="5" key="1">
    <citation type="submission" date="2013-01" db="EMBL/GenBank/DDBJ databases">
        <title>Draft Genome Sequence of a Mulberry Tree, Morus notabilis C.K. Schneid.</title>
        <authorList>
            <person name="He N."/>
            <person name="Zhao S."/>
        </authorList>
    </citation>
    <scope>NUCLEOTIDE SEQUENCE</scope>
</reference>
<feature type="domain" description="PLAT" evidence="3">
    <location>
        <begin position="29"/>
        <end position="156"/>
    </location>
</feature>
<dbReference type="AlphaFoldDB" id="W9S7S3"/>
<comment type="caution">
    <text evidence="1">Lacks conserved residue(s) required for the propagation of feature annotation.</text>
</comment>
<proteinExistence type="predicted"/>
<evidence type="ECO:0000259" key="3">
    <source>
        <dbReference type="PROSITE" id="PS50095"/>
    </source>
</evidence>
<dbReference type="SUPFAM" id="SSF49723">
    <property type="entry name" value="Lipase/lipooxygenase domain (PLAT/LH2 domain)"/>
    <property type="match status" value="1"/>
</dbReference>
<gene>
    <name evidence="4" type="ORF">L484_003953</name>
</gene>
<dbReference type="Proteomes" id="UP000030645">
    <property type="component" value="Unassembled WGS sequence"/>
</dbReference>
<dbReference type="Gene3D" id="2.60.60.20">
    <property type="entry name" value="PLAT/LH2 domain"/>
    <property type="match status" value="1"/>
</dbReference>
<dbReference type="EMBL" id="KE345090">
    <property type="protein sequence ID" value="EXB93681.1"/>
    <property type="molecule type" value="Genomic_DNA"/>
</dbReference>
<feature type="chain" id="PRO_5004929237" evidence="2">
    <location>
        <begin position="23"/>
        <end position="174"/>
    </location>
</feature>